<name>A0A6J4K5C0_9BACT</name>
<dbReference type="Pfam" id="PF01202">
    <property type="entry name" value="SKI"/>
    <property type="match status" value="1"/>
</dbReference>
<accession>A0A6J4K5C0</accession>
<dbReference type="EMBL" id="CADCTO010000676">
    <property type="protein sequence ID" value="CAA9296567.1"/>
    <property type="molecule type" value="Genomic_DNA"/>
</dbReference>
<proteinExistence type="predicted"/>
<dbReference type="AlphaFoldDB" id="A0A6J4K5C0"/>
<dbReference type="EC" id="2.7.1.71" evidence="2"/>
<keyword evidence="2" id="KW-0418">Kinase</keyword>
<dbReference type="InterPro" id="IPR027417">
    <property type="entry name" value="P-loop_NTPase"/>
</dbReference>
<reference evidence="2" key="1">
    <citation type="submission" date="2020-02" db="EMBL/GenBank/DDBJ databases">
        <authorList>
            <person name="Meier V. D."/>
        </authorList>
    </citation>
    <scope>NUCLEOTIDE SEQUENCE</scope>
    <source>
        <strain evidence="2">AVDCRST_MAG63</strain>
    </source>
</reference>
<dbReference type="GO" id="GO:0004765">
    <property type="term" value="F:shikimate kinase activity"/>
    <property type="evidence" value="ECO:0007669"/>
    <property type="project" value="UniProtKB-EC"/>
</dbReference>
<gene>
    <name evidence="2" type="ORF">AVDCRST_MAG63-4835</name>
</gene>
<dbReference type="InterPro" id="IPR031322">
    <property type="entry name" value="Shikimate/glucono_kinase"/>
</dbReference>
<dbReference type="Gene3D" id="3.40.50.300">
    <property type="entry name" value="P-loop containing nucleotide triphosphate hydrolases"/>
    <property type="match status" value="1"/>
</dbReference>
<evidence type="ECO:0000313" key="2">
    <source>
        <dbReference type="EMBL" id="CAA9296567.1"/>
    </source>
</evidence>
<organism evidence="2">
    <name type="scientific">uncultured Armatimonadetes bacterium</name>
    <dbReference type="NCBI Taxonomy" id="157466"/>
    <lineage>
        <taxon>Bacteria</taxon>
        <taxon>Bacillati</taxon>
        <taxon>Armatimonadota</taxon>
        <taxon>environmental samples</taxon>
    </lineage>
</organism>
<sequence length="198" mass="22294">MPLDIILIGPMGAGKSTQGELLSRKLGLPQCSMDRLRWDYYKEIGFDEDVQKRIGEAEGFAGVYRYWKPFEAHAVERLLSEHTDCVIDFGAGHSVYEDDALFERVRRVLAPYDNVVLLLPSPDPDESVRLLKARSGEDKADGGGAATGENQFDFTAHFVKHPSNHKLAKMVVYTRGKSPEETRDEILSRVKREPGRET</sequence>
<evidence type="ECO:0000256" key="1">
    <source>
        <dbReference type="SAM" id="MobiDB-lite"/>
    </source>
</evidence>
<keyword evidence="2" id="KW-0808">Transferase</keyword>
<feature type="region of interest" description="Disordered" evidence="1">
    <location>
        <begin position="177"/>
        <end position="198"/>
    </location>
</feature>
<protein>
    <submittedName>
        <fullName evidence="2">Shikimate kinase I</fullName>
        <ecNumber evidence="2">2.7.1.71</ecNumber>
    </submittedName>
</protein>
<dbReference type="SUPFAM" id="SSF52540">
    <property type="entry name" value="P-loop containing nucleoside triphosphate hydrolases"/>
    <property type="match status" value="1"/>
</dbReference>